<feature type="coiled-coil region" evidence="6">
    <location>
        <begin position="198"/>
        <end position="225"/>
    </location>
</feature>
<accession>A0ABP9DDD0</accession>
<evidence type="ECO:0000313" key="9">
    <source>
        <dbReference type="EMBL" id="GAA4841158.1"/>
    </source>
</evidence>
<dbReference type="InterPro" id="IPR003856">
    <property type="entry name" value="LPS_length_determ_N"/>
</dbReference>
<keyword evidence="4 7" id="KW-1133">Transmembrane helix</keyword>
<feature type="domain" description="Polysaccharide chain length determinant N-terminal" evidence="8">
    <location>
        <begin position="6"/>
        <end position="87"/>
    </location>
</feature>
<evidence type="ECO:0000256" key="6">
    <source>
        <dbReference type="SAM" id="Coils"/>
    </source>
</evidence>
<dbReference type="RefSeq" id="WP_345372782.1">
    <property type="nucleotide sequence ID" value="NZ_BAABJX010000042.1"/>
</dbReference>
<evidence type="ECO:0000256" key="4">
    <source>
        <dbReference type="ARBA" id="ARBA00022989"/>
    </source>
</evidence>
<comment type="caution">
    <text evidence="9">The sequence shown here is derived from an EMBL/GenBank/DDBJ whole genome shotgun (WGS) entry which is preliminary data.</text>
</comment>
<name>A0ABP9DDD0_9BACT</name>
<comment type="subcellular location">
    <subcellularLocation>
        <location evidence="1">Cell membrane</location>
        <topology evidence="1">Multi-pass membrane protein</topology>
    </subcellularLocation>
</comment>
<dbReference type="EMBL" id="BAABJX010000042">
    <property type="protein sequence ID" value="GAA4841158.1"/>
    <property type="molecule type" value="Genomic_DNA"/>
</dbReference>
<sequence>MLLYKKIVKGLISRWYLLLILPIIAVAATFLMLKVTTKEYKSMARLQVAIPRNELSFTDEKIQHFQIAPIYQNLIQLLQSQTSLEKVRMKYLIDHFNDKNNFLEYKGMEELGATEIQEVIKDRAYTIYDREITLNLEETLDGRINKLLESNKLSYDDLQKNMSIKHIEGSEMIMVEYTANHPKKAQYVLSLLVDVMKERREEMTLEQLGEKRKRLEKLLEKSAGDLAYKEQELQNIKQDNNLINLEEYTRSVATNIAQLEGDLVEVSESIRMHEKAIAAIGRSIGEQKEVFEELASRNTVVDWMDSLSHLQKLEVYEDAFYSQASYDEREELSRKKEKLMSMIVSASEGAIAQNQSPFKQDLFEEYMKHKLAAQTERGRLPLVRLKLERMKEAARNYAPLEMDMDELEREIEIMKGNYVDLQSKFRKTLMAEEEAHGLDLKEIDRPTYPYESVGKSKELFMIVATGAGMLILAIAIISLLEIIGFYKGEINEFLS</sequence>
<keyword evidence="10" id="KW-1185">Reference proteome</keyword>
<keyword evidence="2" id="KW-1003">Cell membrane</keyword>
<keyword evidence="3 7" id="KW-0812">Transmembrane</keyword>
<organism evidence="9 10">
    <name type="scientific">Algivirga pacifica</name>
    <dbReference type="NCBI Taxonomy" id="1162670"/>
    <lineage>
        <taxon>Bacteria</taxon>
        <taxon>Pseudomonadati</taxon>
        <taxon>Bacteroidota</taxon>
        <taxon>Cytophagia</taxon>
        <taxon>Cytophagales</taxon>
        <taxon>Flammeovirgaceae</taxon>
        <taxon>Algivirga</taxon>
    </lineage>
</organism>
<reference evidence="10" key="1">
    <citation type="journal article" date="2019" name="Int. J. Syst. Evol. Microbiol.">
        <title>The Global Catalogue of Microorganisms (GCM) 10K type strain sequencing project: providing services to taxonomists for standard genome sequencing and annotation.</title>
        <authorList>
            <consortium name="The Broad Institute Genomics Platform"/>
            <consortium name="The Broad Institute Genome Sequencing Center for Infectious Disease"/>
            <person name="Wu L."/>
            <person name="Ma J."/>
        </authorList>
    </citation>
    <scope>NUCLEOTIDE SEQUENCE [LARGE SCALE GENOMIC DNA]</scope>
    <source>
        <strain evidence="10">JCM 18326</strain>
    </source>
</reference>
<dbReference type="Proteomes" id="UP001500298">
    <property type="component" value="Unassembled WGS sequence"/>
</dbReference>
<evidence type="ECO:0000256" key="5">
    <source>
        <dbReference type="ARBA" id="ARBA00023136"/>
    </source>
</evidence>
<feature type="transmembrane region" description="Helical" evidence="7">
    <location>
        <begin position="12"/>
        <end position="33"/>
    </location>
</feature>
<proteinExistence type="predicted"/>
<feature type="coiled-coil region" evidence="6">
    <location>
        <begin position="390"/>
        <end position="424"/>
    </location>
</feature>
<dbReference type="Pfam" id="PF02706">
    <property type="entry name" value="Wzz"/>
    <property type="match status" value="1"/>
</dbReference>
<protein>
    <recommendedName>
        <fullName evidence="8">Polysaccharide chain length determinant N-terminal domain-containing protein</fullName>
    </recommendedName>
</protein>
<feature type="transmembrane region" description="Helical" evidence="7">
    <location>
        <begin position="459"/>
        <end position="486"/>
    </location>
</feature>
<evidence type="ECO:0000256" key="7">
    <source>
        <dbReference type="SAM" id="Phobius"/>
    </source>
</evidence>
<keyword evidence="5 7" id="KW-0472">Membrane</keyword>
<dbReference type="PANTHER" id="PTHR32309">
    <property type="entry name" value="TYROSINE-PROTEIN KINASE"/>
    <property type="match status" value="1"/>
</dbReference>
<evidence type="ECO:0000259" key="8">
    <source>
        <dbReference type="Pfam" id="PF02706"/>
    </source>
</evidence>
<evidence type="ECO:0000256" key="1">
    <source>
        <dbReference type="ARBA" id="ARBA00004651"/>
    </source>
</evidence>
<dbReference type="PANTHER" id="PTHR32309:SF31">
    <property type="entry name" value="CAPSULAR EXOPOLYSACCHARIDE FAMILY"/>
    <property type="match status" value="1"/>
</dbReference>
<evidence type="ECO:0000256" key="2">
    <source>
        <dbReference type="ARBA" id="ARBA00022475"/>
    </source>
</evidence>
<keyword evidence="6" id="KW-0175">Coiled coil</keyword>
<evidence type="ECO:0000256" key="3">
    <source>
        <dbReference type="ARBA" id="ARBA00022692"/>
    </source>
</evidence>
<gene>
    <name evidence="9" type="ORF">GCM10023331_27730</name>
</gene>
<evidence type="ECO:0000313" key="10">
    <source>
        <dbReference type="Proteomes" id="UP001500298"/>
    </source>
</evidence>
<dbReference type="InterPro" id="IPR050445">
    <property type="entry name" value="Bact_polysacc_biosynth/exp"/>
</dbReference>